<proteinExistence type="inferred from homology"/>
<protein>
    <recommendedName>
        <fullName evidence="9">O-acetylhomoserine aminocarboxypropyltransferase/cysteine synthase</fullName>
    </recommendedName>
</protein>
<dbReference type="PIRSF" id="PIRSF001434">
    <property type="entry name" value="CGS"/>
    <property type="match status" value="1"/>
</dbReference>
<reference evidence="8" key="1">
    <citation type="journal article" date="2019" name="Int. J. Syst. Evol. Microbiol.">
        <title>The Global Catalogue of Microorganisms (GCM) 10K type strain sequencing project: providing services to taxonomists for standard genome sequencing and annotation.</title>
        <authorList>
            <consortium name="The Broad Institute Genomics Platform"/>
            <consortium name="The Broad Institute Genome Sequencing Center for Infectious Disease"/>
            <person name="Wu L."/>
            <person name="Ma J."/>
        </authorList>
    </citation>
    <scope>NUCLEOTIDE SEQUENCE [LARGE SCALE GENOMIC DNA]</scope>
    <source>
        <strain evidence="8">JCM 31404</strain>
    </source>
</reference>
<dbReference type="Gene3D" id="3.90.1150.10">
    <property type="entry name" value="Aspartate Aminotransferase, domain 1"/>
    <property type="match status" value="1"/>
</dbReference>
<dbReference type="InterPro" id="IPR015422">
    <property type="entry name" value="PyrdxlP-dep_Trfase_small"/>
</dbReference>
<comment type="caution">
    <text evidence="7">The sequence shown here is derived from an EMBL/GenBank/DDBJ whole genome shotgun (WGS) entry which is preliminary data.</text>
</comment>
<dbReference type="InterPro" id="IPR006235">
    <property type="entry name" value="OAc-hSer/O-AcSer_sulfhydrylase"/>
</dbReference>
<accession>A0ABQ2RT08</accession>
<evidence type="ECO:0000256" key="3">
    <source>
        <dbReference type="ARBA" id="ARBA00022679"/>
    </source>
</evidence>
<feature type="region of interest" description="Disordered" evidence="6">
    <location>
        <begin position="1"/>
        <end position="23"/>
    </location>
</feature>
<evidence type="ECO:0000313" key="7">
    <source>
        <dbReference type="EMBL" id="GGR64200.1"/>
    </source>
</evidence>
<dbReference type="Proteomes" id="UP000634308">
    <property type="component" value="Unassembled WGS sequence"/>
</dbReference>
<dbReference type="Gene3D" id="3.40.640.10">
    <property type="entry name" value="Type I PLP-dependent aspartate aminotransferase-like (Major domain)"/>
    <property type="match status" value="1"/>
</dbReference>
<evidence type="ECO:0000256" key="6">
    <source>
        <dbReference type="SAM" id="MobiDB-lite"/>
    </source>
</evidence>
<dbReference type="RefSeq" id="WP_189065609.1">
    <property type="nucleotide sequence ID" value="NZ_BMQM01000019.1"/>
</dbReference>
<evidence type="ECO:0000313" key="8">
    <source>
        <dbReference type="Proteomes" id="UP000634308"/>
    </source>
</evidence>
<keyword evidence="3" id="KW-0808">Transferase</keyword>
<comment type="similarity">
    <text evidence="2 5">Belongs to the trans-sulfuration enzymes family.</text>
</comment>
<name>A0ABQ2RT08_9DEIO</name>
<dbReference type="EMBL" id="BMQM01000019">
    <property type="protein sequence ID" value="GGR64200.1"/>
    <property type="molecule type" value="Genomic_DNA"/>
</dbReference>
<dbReference type="PANTHER" id="PTHR43797">
    <property type="entry name" value="HOMOCYSTEINE/CYSTEINE SYNTHASE"/>
    <property type="match status" value="1"/>
</dbReference>
<evidence type="ECO:0000256" key="1">
    <source>
        <dbReference type="ARBA" id="ARBA00001933"/>
    </source>
</evidence>
<dbReference type="InterPro" id="IPR000277">
    <property type="entry name" value="Cys/Met-Metab_PyrdxlP-dep_enz"/>
</dbReference>
<evidence type="ECO:0000256" key="4">
    <source>
        <dbReference type="ARBA" id="ARBA00022898"/>
    </source>
</evidence>
<gene>
    <name evidence="7" type="ORF">GCM10008959_27990</name>
</gene>
<keyword evidence="4 5" id="KW-0663">Pyridoxal phosphate</keyword>
<organism evidence="7 8">
    <name type="scientific">Deinococcus seoulensis</name>
    <dbReference type="NCBI Taxonomy" id="1837379"/>
    <lineage>
        <taxon>Bacteria</taxon>
        <taxon>Thermotogati</taxon>
        <taxon>Deinococcota</taxon>
        <taxon>Deinococci</taxon>
        <taxon>Deinococcales</taxon>
        <taxon>Deinococcaceae</taxon>
        <taxon>Deinococcus</taxon>
    </lineage>
</organism>
<dbReference type="CDD" id="cd00614">
    <property type="entry name" value="CGS_like"/>
    <property type="match status" value="1"/>
</dbReference>
<dbReference type="SUPFAM" id="SSF53383">
    <property type="entry name" value="PLP-dependent transferases"/>
    <property type="match status" value="1"/>
</dbReference>
<dbReference type="InterPro" id="IPR015424">
    <property type="entry name" value="PyrdxlP-dep_Trfase"/>
</dbReference>
<dbReference type="NCBIfam" id="TIGR01326">
    <property type="entry name" value="OAH_OAS_sulfhy"/>
    <property type="match status" value="1"/>
</dbReference>
<evidence type="ECO:0000256" key="2">
    <source>
        <dbReference type="ARBA" id="ARBA00009077"/>
    </source>
</evidence>
<dbReference type="PANTHER" id="PTHR43797:SF2">
    <property type="entry name" value="HOMOCYSTEINE_CYSTEINE SYNTHASE"/>
    <property type="match status" value="1"/>
</dbReference>
<sequence>MAHKFETLQVHAGQQPDPVTGAQQTPIYATNSYVFQSPEHAADLFGLRAFGNIYSRIMNPTNAVFEQRVAALEGGVGALAVASGHAAQFLAITNVAQAGDNIVSSPNLYGGTVNQFRVTLKRLGIEVRFTSREERPEEFTALIDDRTRAVYLETIGNPALNIPDFEAIAAAAHAQGVAVFVDNTFGAGGYYCQPLKYGADVVLHSASKWIGGHGNGIGGVIVDGGTFDWGNGRYPLMTEASPSYHGLNFWETFGEGNPLGLPNVAFITRARTEGLRDLGPTLAPQQAWQFLQGLETLSLRAERHAQNTLALASWLAAHPDVARVTYPGLSNHPHYDRAQHYLPRGAGAVLTFELRGGRAAGEAFIRAVNLAQHVANVGDTRTLVIHPASTTHSQLSAEAQAAAGVTPGLVRVSVGIEHIDDIREDFAQALAAALTETDAVQPEAAQPGVTQPGVVQ</sequence>
<evidence type="ECO:0008006" key="9">
    <source>
        <dbReference type="Google" id="ProtNLM"/>
    </source>
</evidence>
<keyword evidence="8" id="KW-1185">Reference proteome</keyword>
<dbReference type="Pfam" id="PF01053">
    <property type="entry name" value="Cys_Met_Meta_PP"/>
    <property type="match status" value="1"/>
</dbReference>
<evidence type="ECO:0000256" key="5">
    <source>
        <dbReference type="RuleBase" id="RU362118"/>
    </source>
</evidence>
<dbReference type="InterPro" id="IPR015421">
    <property type="entry name" value="PyrdxlP-dep_Trfase_major"/>
</dbReference>
<comment type="cofactor">
    <cofactor evidence="1 5">
        <name>pyridoxal 5'-phosphate</name>
        <dbReference type="ChEBI" id="CHEBI:597326"/>
    </cofactor>
</comment>